<accession>A0A1T3P5H8</accession>
<sequence>MSSEGVIRTKFRYAVGRPLVVVETRGAGPGAQAEHTKRYLAAIHAEQDAYADELEASGGYRPAIEAIRAKRWRFTRGHAATLGCRAVPRPSKSAFAPASWVAWTDVNTGAARRGVVVGPVERWSVSIVPADGGDVVSAVRRGDGVFLDGMTVVSVDPPE</sequence>
<name>A0A1T3P5H8_9ACTN</name>
<dbReference type="AlphaFoldDB" id="A0A1T3P5H8"/>
<comment type="caution">
    <text evidence="1">The sequence shown here is derived from an EMBL/GenBank/DDBJ whole genome shotgun (WGS) entry which is preliminary data.</text>
</comment>
<dbReference type="STRING" id="159449.B4N89_27625"/>
<evidence type="ECO:0000313" key="1">
    <source>
        <dbReference type="EMBL" id="OPC84195.1"/>
    </source>
</evidence>
<dbReference type="Proteomes" id="UP000190037">
    <property type="component" value="Unassembled WGS sequence"/>
</dbReference>
<reference evidence="1 2" key="1">
    <citation type="submission" date="2017-03" db="EMBL/GenBank/DDBJ databases">
        <title>Draft genome sequence of Streptomyces scabrisporus NF3, endophyte isolated from Amphipterygium adstringens.</title>
        <authorList>
            <person name="Vazquez M."/>
            <person name="Ceapa C.D."/>
            <person name="Rodriguez Luna D."/>
            <person name="Sanchez Esquivel S."/>
        </authorList>
    </citation>
    <scope>NUCLEOTIDE SEQUENCE [LARGE SCALE GENOMIC DNA]</scope>
    <source>
        <strain evidence="1 2">NF3</strain>
    </source>
</reference>
<dbReference type="EMBL" id="MWQN01000001">
    <property type="protein sequence ID" value="OPC84195.1"/>
    <property type="molecule type" value="Genomic_DNA"/>
</dbReference>
<keyword evidence="2" id="KW-1185">Reference proteome</keyword>
<gene>
    <name evidence="1" type="ORF">B4N89_27625</name>
</gene>
<evidence type="ECO:0000313" key="2">
    <source>
        <dbReference type="Proteomes" id="UP000190037"/>
    </source>
</evidence>
<proteinExistence type="predicted"/>
<protein>
    <submittedName>
        <fullName evidence="1">Uncharacterized protein</fullName>
    </submittedName>
</protein>
<organism evidence="1 2">
    <name type="scientific">Embleya scabrispora</name>
    <dbReference type="NCBI Taxonomy" id="159449"/>
    <lineage>
        <taxon>Bacteria</taxon>
        <taxon>Bacillati</taxon>
        <taxon>Actinomycetota</taxon>
        <taxon>Actinomycetes</taxon>
        <taxon>Kitasatosporales</taxon>
        <taxon>Streptomycetaceae</taxon>
        <taxon>Embleya</taxon>
    </lineage>
</organism>